<protein>
    <submittedName>
        <fullName evidence="1">Uncharacterized protein</fullName>
    </submittedName>
</protein>
<dbReference type="EMBL" id="VWLE01000330">
    <property type="protein sequence ID" value="KAA3945182.1"/>
    <property type="molecule type" value="Genomic_DNA"/>
</dbReference>
<dbReference type="Proteomes" id="UP000323717">
    <property type="component" value="Unassembled WGS sequence"/>
</dbReference>
<dbReference type="EMBL" id="VWFC01000051">
    <property type="protein sequence ID" value="KAB1319221.1"/>
    <property type="molecule type" value="Genomic_DNA"/>
</dbReference>
<evidence type="ECO:0000313" key="1">
    <source>
        <dbReference type="EMBL" id="KAA3945182.1"/>
    </source>
</evidence>
<evidence type="ECO:0000313" key="3">
    <source>
        <dbReference type="Proteomes" id="UP000323717"/>
    </source>
</evidence>
<name>A0A5M5C3C9_BACOV</name>
<proteinExistence type="predicted"/>
<dbReference type="Proteomes" id="UP000375690">
    <property type="component" value="Unassembled WGS sequence"/>
</dbReference>
<reference evidence="3 4" key="1">
    <citation type="journal article" date="2019" name="Nat. Med.">
        <title>A library of human gut bacterial isolates paired with longitudinal multiomics data enables mechanistic microbiome research.</title>
        <authorList>
            <person name="Poyet M."/>
            <person name="Groussin M."/>
            <person name="Gibbons S.M."/>
            <person name="Avila-Pacheco J."/>
            <person name="Jiang X."/>
            <person name="Kearney S.M."/>
            <person name="Perrotta A.R."/>
            <person name="Berdy B."/>
            <person name="Zhao S."/>
            <person name="Lieberman T.D."/>
            <person name="Swanson P.K."/>
            <person name="Smith M."/>
            <person name="Roesemann S."/>
            <person name="Alexander J.E."/>
            <person name="Rich S.A."/>
            <person name="Livny J."/>
            <person name="Vlamakis H."/>
            <person name="Clish C."/>
            <person name="Bullock K."/>
            <person name="Deik A."/>
            <person name="Scott J."/>
            <person name="Pierce K.A."/>
            <person name="Xavier R.J."/>
            <person name="Alm E.J."/>
        </authorList>
    </citation>
    <scope>NUCLEOTIDE SEQUENCE [LARGE SCALE GENOMIC DNA]</scope>
    <source>
        <strain evidence="1 3">BIOML-A163</strain>
        <strain evidence="2 4">BIOML-A2</strain>
    </source>
</reference>
<evidence type="ECO:0000313" key="4">
    <source>
        <dbReference type="Proteomes" id="UP000375690"/>
    </source>
</evidence>
<sequence length="60" mass="7004">MNERNNKMITITDLLEKGIKPNGKSLTKKVLLEYFEVDEKALENYEDNQMVLFKAVISKK</sequence>
<organism evidence="1 3">
    <name type="scientific">Bacteroides ovatus</name>
    <dbReference type="NCBI Taxonomy" id="28116"/>
    <lineage>
        <taxon>Bacteria</taxon>
        <taxon>Pseudomonadati</taxon>
        <taxon>Bacteroidota</taxon>
        <taxon>Bacteroidia</taxon>
        <taxon>Bacteroidales</taxon>
        <taxon>Bacteroidaceae</taxon>
        <taxon>Bacteroides</taxon>
    </lineage>
</organism>
<gene>
    <name evidence="2" type="ORF">F3B53_24715</name>
    <name evidence="1" type="ORF">F3D71_19315</name>
</gene>
<accession>A0A5M5C3C9</accession>
<comment type="caution">
    <text evidence="1">The sequence shown here is derived from an EMBL/GenBank/DDBJ whole genome shotgun (WGS) entry which is preliminary data.</text>
</comment>
<evidence type="ECO:0000313" key="2">
    <source>
        <dbReference type="EMBL" id="KAB1319221.1"/>
    </source>
</evidence>
<dbReference type="AlphaFoldDB" id="A0A5M5C3C9"/>
<dbReference type="RefSeq" id="WP_149968486.1">
    <property type="nucleotide sequence ID" value="NZ_CP113514.1"/>
</dbReference>